<sequence length="209" mass="22759">MTARTPFERIAMSRLQGVSDHDAGLGAKIAFFFTRRKLAQMTGLETAGMLEPLRMYAHIPKLLSAYGKLEQAESKLDILSPRHRALAELKAATTVRCEYCIDLGSQIARRWGLTDEELLALGNYRDAPCFSDVDKLILAYATAMSRTPVEVTDELFDALRAHFDTAQLVGLTHVINLGNLRARFNLALGIGSSGFSGGQVCALPDGDGA</sequence>
<evidence type="ECO:0000259" key="1">
    <source>
        <dbReference type="Pfam" id="PF02627"/>
    </source>
</evidence>
<dbReference type="Pfam" id="PF02627">
    <property type="entry name" value="CMD"/>
    <property type="match status" value="1"/>
</dbReference>
<keyword evidence="2" id="KW-0575">Peroxidase</keyword>
<dbReference type="InterPro" id="IPR003779">
    <property type="entry name" value="CMD-like"/>
</dbReference>
<dbReference type="Proteomes" id="UP000240988">
    <property type="component" value="Unassembled WGS sequence"/>
</dbReference>
<accession>A0A2U3NWR7</accession>
<dbReference type="GO" id="GO:0051920">
    <property type="term" value="F:peroxiredoxin activity"/>
    <property type="evidence" value="ECO:0007669"/>
    <property type="project" value="InterPro"/>
</dbReference>
<feature type="domain" description="Carboxymuconolactone decarboxylase-like" evidence="1">
    <location>
        <begin position="60"/>
        <end position="135"/>
    </location>
</feature>
<evidence type="ECO:0000313" key="2">
    <source>
        <dbReference type="EMBL" id="SPM35959.1"/>
    </source>
</evidence>
<gene>
    <name evidence="2" type="ORF">MRAB57_3795</name>
</gene>
<keyword evidence="3" id="KW-1185">Reference proteome</keyword>
<proteinExistence type="predicted"/>
<reference evidence="2 3" key="1">
    <citation type="submission" date="2017-01" db="EMBL/GenBank/DDBJ databases">
        <authorList>
            <consortium name="Urmite Genomes"/>
        </authorList>
    </citation>
    <scope>NUCLEOTIDE SEQUENCE [LARGE SCALE GENOMIC DNA]</scope>
    <source>
        <strain evidence="2 3">AB57</strain>
    </source>
</reference>
<keyword evidence="2" id="KW-0560">Oxidoreductase</keyword>
<dbReference type="PANTHER" id="PTHR34846:SF10">
    <property type="entry name" value="CYTOPLASMIC PROTEIN"/>
    <property type="match status" value="1"/>
</dbReference>
<name>A0A2U3NWR7_9MYCO</name>
<dbReference type="STRING" id="1841860.GCA_900157375_03798"/>
<dbReference type="SUPFAM" id="SSF69118">
    <property type="entry name" value="AhpD-like"/>
    <property type="match status" value="1"/>
</dbReference>
<dbReference type="PANTHER" id="PTHR34846">
    <property type="entry name" value="4-CARBOXYMUCONOLACTONE DECARBOXYLASE FAMILY PROTEIN (AFU_ORTHOLOGUE AFUA_6G11590)"/>
    <property type="match status" value="1"/>
</dbReference>
<organism evidence="2 3">
    <name type="scientific">Mycobacterium rhizamassiliense</name>
    <dbReference type="NCBI Taxonomy" id="1841860"/>
    <lineage>
        <taxon>Bacteria</taxon>
        <taxon>Bacillati</taxon>
        <taxon>Actinomycetota</taxon>
        <taxon>Actinomycetes</taxon>
        <taxon>Mycobacteriales</taxon>
        <taxon>Mycobacteriaceae</taxon>
        <taxon>Mycobacterium</taxon>
    </lineage>
</organism>
<dbReference type="Gene3D" id="1.20.1290.10">
    <property type="entry name" value="AhpD-like"/>
    <property type="match status" value="1"/>
</dbReference>
<dbReference type="EMBL" id="FUFA01000005">
    <property type="protein sequence ID" value="SPM35959.1"/>
    <property type="molecule type" value="Genomic_DNA"/>
</dbReference>
<evidence type="ECO:0000313" key="3">
    <source>
        <dbReference type="Proteomes" id="UP000240988"/>
    </source>
</evidence>
<dbReference type="InterPro" id="IPR029032">
    <property type="entry name" value="AhpD-like"/>
</dbReference>
<dbReference type="AlphaFoldDB" id="A0A2U3NWR7"/>
<protein>
    <submittedName>
        <fullName evidence="2">Alkylhydroperoxidase family enzyme, contains CxxC motif</fullName>
    </submittedName>
</protein>